<feature type="compositionally biased region" description="Polar residues" evidence="5">
    <location>
        <begin position="927"/>
        <end position="936"/>
    </location>
</feature>
<dbReference type="OrthoDB" id="8062037at2759"/>
<dbReference type="Proteomes" id="UP000245884">
    <property type="component" value="Unassembled WGS sequence"/>
</dbReference>
<dbReference type="STRING" id="1569628.A0A316ULF8"/>
<feature type="compositionally biased region" description="Low complexity" evidence="5">
    <location>
        <begin position="285"/>
        <end position="304"/>
    </location>
</feature>
<dbReference type="GO" id="GO:0061630">
    <property type="term" value="F:ubiquitin protein ligase activity"/>
    <property type="evidence" value="ECO:0007669"/>
    <property type="project" value="TreeGrafter"/>
</dbReference>
<dbReference type="EMBL" id="KZ819675">
    <property type="protein sequence ID" value="PWN25638.1"/>
    <property type="molecule type" value="Genomic_DNA"/>
</dbReference>
<dbReference type="Gene3D" id="3.30.40.10">
    <property type="entry name" value="Zinc/RING finger domain, C3HC4 (zinc finger)"/>
    <property type="match status" value="1"/>
</dbReference>
<feature type="region of interest" description="Disordered" evidence="5">
    <location>
        <begin position="1652"/>
        <end position="1692"/>
    </location>
</feature>
<feature type="compositionally biased region" description="Low complexity" evidence="5">
    <location>
        <begin position="182"/>
        <end position="197"/>
    </location>
</feature>
<dbReference type="RefSeq" id="XP_025360250.1">
    <property type="nucleotide sequence ID" value="XM_025506885.1"/>
</dbReference>
<proteinExistence type="predicted"/>
<dbReference type="InterPro" id="IPR001841">
    <property type="entry name" value="Znf_RING"/>
</dbReference>
<dbReference type="GO" id="GO:0008270">
    <property type="term" value="F:zinc ion binding"/>
    <property type="evidence" value="ECO:0007669"/>
    <property type="project" value="UniProtKB-KW"/>
</dbReference>
<feature type="domain" description="RING-type" evidence="6">
    <location>
        <begin position="1611"/>
        <end position="1653"/>
    </location>
</feature>
<feature type="compositionally biased region" description="Low complexity" evidence="5">
    <location>
        <begin position="838"/>
        <end position="848"/>
    </location>
</feature>
<feature type="compositionally biased region" description="Basic and acidic residues" evidence="5">
    <location>
        <begin position="769"/>
        <end position="787"/>
    </location>
</feature>
<dbReference type="SUPFAM" id="SSF57850">
    <property type="entry name" value="RING/U-box"/>
    <property type="match status" value="1"/>
</dbReference>
<sequence>MSTSHTTSLQPNAATPTINLPIESPPFLADSDDEDSPPPRSSNLNSVQIDTHRLALSDYLSPFSAEIERVSAAHRSVISNRGRGGGQTIEGASGSAARLSNAETTVQSQPVSVSTGTGLRRRTASRDVNVRGTTVGDGPTTSGEGGDASHHPNSISGADMMSRSLPSGSGVSEILFPRRASVVDMPSSSNTSSSSVKRSFDEAAIAPSSLESPHASPTALPSSSRTVELRDVVNNSGEGSSSAVTRRRTFTSGSEGVARRVRTVSSSSSRYKRQRSARREEQETGQEIGESSSSGESPSPFSRSMPPPSLLSSATAAINPSSHILSRFPPALAIPGGAGRDASAPHSSQHGDSQARVEEDQDFAASILSSPPFLRPSDAEHLPRPATPPAAVTTTTAWSSAISIPTPAVRAATSSSSSAPISQLTERRDRERSVSPPQAAQGQRVPSLASLNLLSGSSLRVASAQMDRQLAQLQDEVRATHRYLEDWRHTHPDIESTAESAASPSILAATGSSSRGTDPEPPTRPAGEARESLTAVANMLQDQRRRIARAVGEAEAAQSEAEAARDDAVGEDNESTRAEDGDQSFATAEENWPEYDIFEEAAQEVVSSGITTTSSFLPSPASDREVAMTHNPIQGRSEDFAASDHSERARRRSALQVLQERRATSSSSSVDSAASTGGTSAPSMPSPTSIAPHHRPLSMNLQDPRLELTSELHVQGVPAERRGPPSLPVNTPLSQSQSQPRSHLGQQPWSAPRLPDLRATSPFGSPFGAERREAPVDTTHQQREGRGDTIGSPLPSSATEAQDSSRAHRFLPASTSLSRPPLLPLSLPSLQRDQPDNSAATSISTSSSFTPIDSVPRPPQTSGAAGNFIAQQAMETSGRRDSESTPRLRSLRIGATQDQEPSSVAPQPSASASSTARLDLFAPQMERTYQTHRTVQPSRSPSPSSRLRRWGMVSAGLEPSSSSSSSSSNPVNRPRSYSRDSGILPSSIWDGRRPVPVLGPQPAPPRADAVDPGRSRPNPDAGLSMSGLMHRQHQRLAAAAEAWPGQPQPQPQPQLEQQQQQQRGRSAATAPVAEQERDGVRLSMQTPHDLDRVAVRIHTGDAREASLDRGAAAESSSVAQTEPLRGDQQASRGAAAEGGQDVQSGHRSNDASHAEGRVLDWRLEYFDFADHDEPRARSPTTPTASLGAAAGRITDDREPHFFYLGRSSGQEAREPGSASASTNSLRRSRNSTISPSYVADSPPFQRAERSASPELPFSADDVAQWAIQSGNETRRAAGMRPWPDRTREVPPQAASTSSRPNAAGMRTAATPRSAASLSGSRRYGQLTDGFAGFYNRPENRIAASRNSNANDSGASVGTASSLRRTTASTSRDHAADAHSRRLAHFGREYAQLRRFLARERLSGGLPPPDDPARELGRAFGQQIWDGVTAEFASAASSSGAGRGGETRHSEREFLSQMHRQNYDLFSPDELHRVLNHGHSAAAGSAAADPANYIDDDDFAHLDSYEQLLHLGRTLGEARPRGTSRRVVEELKVFTFGQAQAAAAAREGKAAPEDATADPEPVKIDIKGKGKACDCNCPVHRARADSQSTSVAPSSLSATSSSAPTYDVGPHCPICLDEYASTDLLAESWCGRHSFHEKCLKRWAKDAKSCPMCREKAPARTGMSDEERDARLRAREERREARRDSRRGESRIA</sequence>
<evidence type="ECO:0000256" key="2">
    <source>
        <dbReference type="ARBA" id="ARBA00022771"/>
    </source>
</evidence>
<feature type="region of interest" description="Disordered" evidence="5">
    <location>
        <begin position="1172"/>
        <end position="1192"/>
    </location>
</feature>
<keyword evidence="8" id="KW-1185">Reference proteome</keyword>
<dbReference type="InterPro" id="IPR013083">
    <property type="entry name" value="Znf_RING/FYVE/PHD"/>
</dbReference>
<dbReference type="GeneID" id="37028708"/>
<name>A0A316ULF8_9BASI</name>
<feature type="region of interest" description="Disordered" evidence="5">
    <location>
        <begin position="1271"/>
        <end position="1320"/>
    </location>
</feature>
<feature type="region of interest" description="Disordered" evidence="5">
    <location>
        <begin position="1"/>
        <end position="49"/>
    </location>
</feature>
<keyword evidence="3" id="KW-0862">Zinc</keyword>
<feature type="region of interest" description="Disordered" evidence="5">
    <location>
        <begin position="1104"/>
        <end position="1153"/>
    </location>
</feature>
<feature type="compositionally biased region" description="Polar residues" evidence="5">
    <location>
        <begin position="860"/>
        <end position="875"/>
    </location>
</feature>
<feature type="region of interest" description="Disordered" evidence="5">
    <location>
        <begin position="408"/>
        <end position="447"/>
    </location>
</feature>
<accession>A0A316ULF8</accession>
<feature type="compositionally biased region" description="Polar residues" evidence="5">
    <location>
        <begin position="794"/>
        <end position="804"/>
    </location>
</feature>
<feature type="compositionally biased region" description="Low complexity" evidence="5">
    <location>
        <begin position="811"/>
        <end position="830"/>
    </location>
</feature>
<feature type="compositionally biased region" description="Polar residues" evidence="5">
    <location>
        <begin position="1"/>
        <end position="18"/>
    </location>
</feature>
<reference evidence="7 8" key="1">
    <citation type="journal article" date="2018" name="Mol. Biol. Evol.">
        <title>Broad Genomic Sampling Reveals a Smut Pathogenic Ancestry of the Fungal Clade Ustilaginomycotina.</title>
        <authorList>
            <person name="Kijpornyongpan T."/>
            <person name="Mondo S.J."/>
            <person name="Barry K."/>
            <person name="Sandor L."/>
            <person name="Lee J."/>
            <person name="Lipzen A."/>
            <person name="Pangilinan J."/>
            <person name="LaButti K."/>
            <person name="Hainaut M."/>
            <person name="Henrissat B."/>
            <person name="Grigoriev I.V."/>
            <person name="Spatafora J.W."/>
            <person name="Aime M.C."/>
        </authorList>
    </citation>
    <scope>NUCLEOTIDE SEQUENCE [LARGE SCALE GENOMIC DNA]</scope>
    <source>
        <strain evidence="7 8">MCA 5214</strain>
    </source>
</reference>
<protein>
    <recommendedName>
        <fullName evidence="6">RING-type domain-containing protein</fullName>
    </recommendedName>
</protein>
<evidence type="ECO:0000256" key="1">
    <source>
        <dbReference type="ARBA" id="ARBA00022723"/>
    </source>
</evidence>
<evidence type="ECO:0000256" key="4">
    <source>
        <dbReference type="PROSITE-ProRule" id="PRU00175"/>
    </source>
</evidence>
<feature type="region of interest" description="Disordered" evidence="5">
    <location>
        <begin position="76"/>
        <end position="315"/>
    </location>
</feature>
<feature type="compositionally biased region" description="Polar residues" evidence="5">
    <location>
        <begin position="101"/>
        <end position="117"/>
    </location>
</feature>
<feature type="region of interest" description="Disordered" evidence="5">
    <location>
        <begin position="1206"/>
        <end position="1254"/>
    </location>
</feature>
<dbReference type="SMART" id="SM00184">
    <property type="entry name" value="RING"/>
    <property type="match status" value="1"/>
</dbReference>
<dbReference type="PANTHER" id="PTHR45969">
    <property type="entry name" value="RING ZINC FINGER PROTEIN-RELATED"/>
    <property type="match status" value="1"/>
</dbReference>
<dbReference type="GO" id="GO:0016567">
    <property type="term" value="P:protein ubiquitination"/>
    <property type="evidence" value="ECO:0007669"/>
    <property type="project" value="TreeGrafter"/>
</dbReference>
<feature type="compositionally biased region" description="Basic and acidic residues" evidence="5">
    <location>
        <begin position="877"/>
        <end position="886"/>
    </location>
</feature>
<organism evidence="7 8">
    <name type="scientific">Jaminaea rosea</name>
    <dbReference type="NCBI Taxonomy" id="1569628"/>
    <lineage>
        <taxon>Eukaryota</taxon>
        <taxon>Fungi</taxon>
        <taxon>Dikarya</taxon>
        <taxon>Basidiomycota</taxon>
        <taxon>Ustilaginomycotina</taxon>
        <taxon>Exobasidiomycetes</taxon>
        <taxon>Microstromatales</taxon>
        <taxon>Microstromatales incertae sedis</taxon>
        <taxon>Jaminaea</taxon>
    </lineage>
</organism>
<dbReference type="Pfam" id="PF13639">
    <property type="entry name" value="zf-RING_2"/>
    <property type="match status" value="1"/>
</dbReference>
<evidence type="ECO:0000256" key="5">
    <source>
        <dbReference type="SAM" id="MobiDB-lite"/>
    </source>
</evidence>
<feature type="compositionally biased region" description="Polar residues" evidence="5">
    <location>
        <begin position="233"/>
        <end position="254"/>
    </location>
</feature>
<dbReference type="PANTHER" id="PTHR45969:SF69">
    <property type="entry name" value="FINGER DOMAIN PROTEIN, PUTATIVE (AFU_ORTHOLOGUE AFUA_3G12190)-RELATED"/>
    <property type="match status" value="1"/>
</dbReference>
<feature type="region of interest" description="Disordered" evidence="5">
    <location>
        <begin position="335"/>
        <end position="394"/>
    </location>
</feature>
<feature type="compositionally biased region" description="Basic and acidic residues" evidence="5">
    <location>
        <begin position="636"/>
        <end position="647"/>
    </location>
</feature>
<feature type="region of interest" description="Disordered" evidence="5">
    <location>
        <begin position="718"/>
        <end position="1092"/>
    </location>
</feature>
<keyword evidence="1" id="KW-0479">Metal-binding</keyword>
<evidence type="ECO:0000259" key="6">
    <source>
        <dbReference type="PROSITE" id="PS50089"/>
    </source>
</evidence>
<keyword evidence="2 4" id="KW-0863">Zinc-finger</keyword>
<dbReference type="PROSITE" id="PS50089">
    <property type="entry name" value="ZF_RING_2"/>
    <property type="match status" value="1"/>
</dbReference>
<feature type="region of interest" description="Disordered" evidence="5">
    <location>
        <begin position="548"/>
        <end position="586"/>
    </location>
</feature>
<feature type="compositionally biased region" description="Low complexity" evidence="5">
    <location>
        <begin position="901"/>
        <end position="914"/>
    </location>
</feature>
<feature type="compositionally biased region" description="Basic and acidic residues" evidence="5">
    <location>
        <begin position="562"/>
        <end position="580"/>
    </location>
</feature>
<evidence type="ECO:0000313" key="7">
    <source>
        <dbReference type="EMBL" id="PWN25638.1"/>
    </source>
</evidence>
<feature type="region of interest" description="Disordered" evidence="5">
    <location>
        <begin position="1343"/>
        <end position="1378"/>
    </location>
</feature>
<feature type="compositionally biased region" description="Low complexity" evidence="5">
    <location>
        <begin position="664"/>
        <end position="683"/>
    </location>
</feature>
<feature type="region of interest" description="Disordered" evidence="5">
    <location>
        <begin position="631"/>
        <end position="697"/>
    </location>
</feature>
<feature type="compositionally biased region" description="Low complexity" evidence="5">
    <location>
        <begin position="1343"/>
        <end position="1369"/>
    </location>
</feature>
<evidence type="ECO:0000313" key="8">
    <source>
        <dbReference type="Proteomes" id="UP000245884"/>
    </source>
</evidence>
<evidence type="ECO:0000256" key="3">
    <source>
        <dbReference type="ARBA" id="ARBA00022833"/>
    </source>
</evidence>
<feature type="compositionally biased region" description="Low complexity" evidence="5">
    <location>
        <begin position="1053"/>
        <end position="1062"/>
    </location>
</feature>
<feature type="region of interest" description="Disordered" evidence="5">
    <location>
        <begin position="495"/>
        <end position="531"/>
    </location>
</feature>
<feature type="compositionally biased region" description="Low complexity" evidence="5">
    <location>
        <begin position="550"/>
        <end position="561"/>
    </location>
</feature>
<gene>
    <name evidence="7" type="ORF">BDZ90DRAFT_234072</name>
</gene>
<feature type="compositionally biased region" description="Low complexity" evidence="5">
    <location>
        <begin position="1217"/>
        <end position="1234"/>
    </location>
</feature>
<feature type="compositionally biased region" description="Polar residues" evidence="5">
    <location>
        <begin position="728"/>
        <end position="749"/>
    </location>
</feature>